<reference evidence="1 2" key="1">
    <citation type="submission" date="2021-04" db="EMBL/GenBank/DDBJ databases">
        <authorList>
            <person name="Pira H."/>
            <person name="Risdian C."/>
            <person name="Wink J."/>
        </authorList>
    </citation>
    <scope>NUCLEOTIDE SEQUENCE [LARGE SCALE GENOMIC DNA]</scope>
    <source>
        <strain evidence="1 2">WH53</strain>
    </source>
</reference>
<proteinExistence type="predicted"/>
<name>A0ABS5ZI85_9GAMM</name>
<evidence type="ECO:0000313" key="2">
    <source>
        <dbReference type="Proteomes" id="UP000690515"/>
    </source>
</evidence>
<organism evidence="1 2">
    <name type="scientific">Zooshikella harenae</name>
    <dbReference type="NCBI Taxonomy" id="2827238"/>
    <lineage>
        <taxon>Bacteria</taxon>
        <taxon>Pseudomonadati</taxon>
        <taxon>Pseudomonadota</taxon>
        <taxon>Gammaproteobacteria</taxon>
        <taxon>Oceanospirillales</taxon>
        <taxon>Zooshikellaceae</taxon>
        <taxon>Zooshikella</taxon>
    </lineage>
</organism>
<dbReference type="Proteomes" id="UP000690515">
    <property type="component" value="Unassembled WGS sequence"/>
</dbReference>
<accession>A0ABS5ZI85</accession>
<evidence type="ECO:0000313" key="1">
    <source>
        <dbReference type="EMBL" id="MBU2713779.1"/>
    </source>
</evidence>
<dbReference type="RefSeq" id="WP_215822062.1">
    <property type="nucleotide sequence ID" value="NZ_JAGSOY010000104.1"/>
</dbReference>
<sequence>MLDLINNLPTDLGRKGAKFTTVSMLKEGFNIYLSYEQDPYWGVKSLVEYIIDEEVPIPDDILSKMQEIAEGETKKRLKEIENSSWRKFSLKNHIATLVKINKKIADNPTHQQKNN</sequence>
<comment type="caution">
    <text evidence="1">The sequence shown here is derived from an EMBL/GenBank/DDBJ whole genome shotgun (WGS) entry which is preliminary data.</text>
</comment>
<protein>
    <submittedName>
        <fullName evidence="1">Uncharacterized protein</fullName>
    </submittedName>
</protein>
<gene>
    <name evidence="1" type="ORF">KCG35_22255</name>
</gene>
<keyword evidence="2" id="KW-1185">Reference proteome</keyword>
<dbReference type="EMBL" id="JAGSOY010000104">
    <property type="protein sequence ID" value="MBU2713779.1"/>
    <property type="molecule type" value="Genomic_DNA"/>
</dbReference>